<keyword evidence="1" id="KW-0812">Transmembrane</keyword>
<keyword evidence="1" id="KW-1133">Transmembrane helix</keyword>
<dbReference type="AlphaFoldDB" id="A0A5N5RJR8"/>
<feature type="transmembrane region" description="Helical" evidence="1">
    <location>
        <begin position="44"/>
        <end position="62"/>
    </location>
</feature>
<feature type="transmembrane region" description="Helical" evidence="1">
    <location>
        <begin position="121"/>
        <end position="147"/>
    </location>
</feature>
<accession>A0A5N5RJR8</accession>
<dbReference type="Proteomes" id="UP000326336">
    <property type="component" value="Unassembled WGS sequence"/>
</dbReference>
<evidence type="ECO:0000313" key="3">
    <source>
        <dbReference type="Proteomes" id="UP000326336"/>
    </source>
</evidence>
<dbReference type="EMBL" id="RQSP01000010">
    <property type="protein sequence ID" value="KAB5607552.1"/>
    <property type="molecule type" value="Genomic_DNA"/>
</dbReference>
<feature type="transmembrane region" description="Helical" evidence="1">
    <location>
        <begin position="89"/>
        <end position="109"/>
    </location>
</feature>
<protein>
    <submittedName>
        <fullName evidence="2">Uncharacterized protein</fullName>
    </submittedName>
</protein>
<keyword evidence="1" id="KW-0472">Membrane</keyword>
<comment type="caution">
    <text evidence="2">The sequence shown here is derived from an EMBL/GenBank/DDBJ whole genome shotgun (WGS) entry which is preliminary data.</text>
</comment>
<gene>
    <name evidence="2" type="ORF">EHS19_04375</name>
</gene>
<evidence type="ECO:0000313" key="2">
    <source>
        <dbReference type="EMBL" id="KAB5607552.1"/>
    </source>
</evidence>
<dbReference type="RefSeq" id="WP_151916571.1">
    <property type="nucleotide sequence ID" value="NZ_RQSP01000010.1"/>
</dbReference>
<organism evidence="2 3">
    <name type="scientific">Bifidobacterium jacchi</name>
    <dbReference type="NCBI Taxonomy" id="2490545"/>
    <lineage>
        <taxon>Bacteria</taxon>
        <taxon>Bacillati</taxon>
        <taxon>Actinomycetota</taxon>
        <taxon>Actinomycetes</taxon>
        <taxon>Bifidobacteriales</taxon>
        <taxon>Bifidobacteriaceae</taxon>
        <taxon>Bifidobacterium</taxon>
    </lineage>
</organism>
<name>A0A5N5RJR8_9BIFI</name>
<proteinExistence type="predicted"/>
<keyword evidence="3" id="KW-1185">Reference proteome</keyword>
<evidence type="ECO:0000256" key="1">
    <source>
        <dbReference type="SAM" id="Phobius"/>
    </source>
</evidence>
<sequence length="153" mass="17682">MSNEHNAKQALIDSGSEEKYEDSHAAMQTNEIWTCRRLHVAQRICWWLGLLLMQPAWLGVLGNDEAVIGFFQNVPYRVDFLSPVWEWRFLFVICCGWLLWFANIVIRFIGSCYSDKYRFALLPQVLAGVISVPVFMANVFVALYLSIDWSTPV</sequence>
<dbReference type="OrthoDB" id="5188656at2"/>
<reference evidence="2 3" key="1">
    <citation type="journal article" date="2019" name="Int. J. Syst. Evol. Microbiol.">
        <title>Bifidobacterium jacchi sp. nov., isolated from the faeces of a baby common marmoset (Callithrix jacchus).</title>
        <authorList>
            <person name="Modesto M."/>
            <person name="Watanabe K."/>
            <person name="Arita M."/>
            <person name="Satti M."/>
            <person name="Oki K."/>
            <person name="Sciavilla P."/>
            <person name="Patavino C."/>
            <person name="Camma C."/>
            <person name="Michelini S."/>
            <person name="Sgorbati B."/>
            <person name="Mattarelli P."/>
        </authorList>
    </citation>
    <scope>NUCLEOTIDE SEQUENCE [LARGE SCALE GENOMIC DNA]</scope>
    <source>
        <strain evidence="2 3">MRM 9.3</strain>
    </source>
</reference>